<dbReference type="Pfam" id="PF05952">
    <property type="entry name" value="ComX"/>
    <property type="match status" value="1"/>
</dbReference>
<protein>
    <recommendedName>
        <fullName evidence="8">ComX pheromone</fullName>
    </recommendedName>
    <alternativeName>
        <fullName evidence="9">Competence pheromone</fullName>
    </alternativeName>
</protein>
<evidence type="ECO:0000256" key="6">
    <source>
        <dbReference type="ARBA" id="ARBA00023289"/>
    </source>
</evidence>
<evidence type="ECO:0000256" key="9">
    <source>
        <dbReference type="ARBA" id="ARBA00030321"/>
    </source>
</evidence>
<accession>A0A920CBS9</accession>
<proteinExistence type="predicted"/>
<keyword evidence="2" id="KW-0964">Secreted</keyword>
<comment type="caution">
    <text evidence="10">The sequence shown here is derived from an EMBL/GenBank/DDBJ whole genome shotgun (WGS) entry which is preliminary data.</text>
</comment>
<reference evidence="10" key="1">
    <citation type="submission" date="2021-03" db="EMBL/GenBank/DDBJ databases">
        <title>Antimicrobial resistance genes in bacteria isolated from Japanese honey, and their potential for conferring macrolide and lincosamide resistance in the American foulbrood pathogen Paenibacillus larvae.</title>
        <authorList>
            <person name="Okamoto M."/>
            <person name="Kumagai M."/>
            <person name="Kanamori H."/>
            <person name="Takamatsu D."/>
        </authorList>
    </citation>
    <scope>NUCLEOTIDE SEQUENCE</scope>
    <source>
        <strain evidence="10">J2TS6</strain>
    </source>
</reference>
<dbReference type="EMBL" id="BORQ01000004">
    <property type="protein sequence ID" value="GIO32203.1"/>
    <property type="molecule type" value="Genomic_DNA"/>
</dbReference>
<keyword evidence="3" id="KW-0588">Pheromone</keyword>
<evidence type="ECO:0000256" key="8">
    <source>
        <dbReference type="ARBA" id="ARBA00029545"/>
    </source>
</evidence>
<sequence>MLKEMIRKIVTEPEFMARIQNGQLQLAGMSALEQRAFMDVMQERKPDDSLRKSAYWA</sequence>
<dbReference type="GO" id="GO:0030420">
    <property type="term" value="P:establishment of competence for transformation"/>
    <property type="evidence" value="ECO:0007669"/>
    <property type="project" value="UniProtKB-KW"/>
</dbReference>
<name>A0A920CBS9_9BACL</name>
<organism evidence="10 11">
    <name type="scientific">Paenibacillus albilobatus</name>
    <dbReference type="NCBI Taxonomy" id="2716884"/>
    <lineage>
        <taxon>Bacteria</taxon>
        <taxon>Bacillati</taxon>
        <taxon>Bacillota</taxon>
        <taxon>Bacilli</taxon>
        <taxon>Bacillales</taxon>
        <taxon>Paenibacillaceae</taxon>
        <taxon>Paenibacillus</taxon>
    </lineage>
</organism>
<comment type="subunit">
    <text evidence="7">Interacts directly with the sensor histidine kinase ComP and stimulates its activity.</text>
</comment>
<dbReference type="Proteomes" id="UP000679779">
    <property type="component" value="Unassembled WGS sequence"/>
</dbReference>
<evidence type="ECO:0000313" key="11">
    <source>
        <dbReference type="Proteomes" id="UP000679779"/>
    </source>
</evidence>
<keyword evidence="5" id="KW-0449">Lipoprotein</keyword>
<gene>
    <name evidence="10" type="ORF">J2TS6_33440</name>
</gene>
<dbReference type="AlphaFoldDB" id="A0A920CBS9"/>
<comment type="subcellular location">
    <subcellularLocation>
        <location evidence="1">Secreted</location>
    </subcellularLocation>
</comment>
<evidence type="ECO:0000256" key="7">
    <source>
        <dbReference type="ARBA" id="ARBA00029483"/>
    </source>
</evidence>
<evidence type="ECO:0000256" key="2">
    <source>
        <dbReference type="ARBA" id="ARBA00022525"/>
    </source>
</evidence>
<evidence type="ECO:0000256" key="4">
    <source>
        <dbReference type="ARBA" id="ARBA00023287"/>
    </source>
</evidence>
<evidence type="ECO:0000313" key="10">
    <source>
        <dbReference type="EMBL" id="GIO32203.1"/>
    </source>
</evidence>
<dbReference type="GO" id="GO:0005576">
    <property type="term" value="C:extracellular region"/>
    <property type="evidence" value="ECO:0007669"/>
    <property type="project" value="UniProtKB-SubCell"/>
</dbReference>
<keyword evidence="4" id="KW-0178">Competence</keyword>
<dbReference type="InterPro" id="IPR009233">
    <property type="entry name" value="Competence_ComX_Bacillus"/>
</dbReference>
<dbReference type="RefSeq" id="WP_160038786.1">
    <property type="nucleotide sequence ID" value="NZ_BORQ01000004.1"/>
</dbReference>
<keyword evidence="6" id="KW-0636">Prenylation</keyword>
<evidence type="ECO:0000256" key="1">
    <source>
        <dbReference type="ARBA" id="ARBA00004613"/>
    </source>
</evidence>
<dbReference type="GO" id="GO:0005186">
    <property type="term" value="F:pheromone activity"/>
    <property type="evidence" value="ECO:0007669"/>
    <property type="project" value="UniProtKB-KW"/>
</dbReference>
<evidence type="ECO:0000256" key="5">
    <source>
        <dbReference type="ARBA" id="ARBA00023288"/>
    </source>
</evidence>
<evidence type="ECO:0000256" key="3">
    <source>
        <dbReference type="ARBA" id="ARBA00023044"/>
    </source>
</evidence>
<keyword evidence="11" id="KW-1185">Reference proteome</keyword>